<evidence type="ECO:0000313" key="2">
    <source>
        <dbReference type="Proteomes" id="UP000754563"/>
    </source>
</evidence>
<evidence type="ECO:0000313" key="1">
    <source>
        <dbReference type="EMBL" id="MCA9385502.1"/>
    </source>
</evidence>
<protein>
    <submittedName>
        <fullName evidence="1">Uncharacterized protein</fullName>
    </submittedName>
</protein>
<reference evidence="1" key="2">
    <citation type="journal article" date="2021" name="Microbiome">
        <title>Successional dynamics and alternative stable states in a saline activated sludge microbial community over 9 years.</title>
        <authorList>
            <person name="Wang Y."/>
            <person name="Ye J."/>
            <person name="Ju F."/>
            <person name="Liu L."/>
            <person name="Boyd J.A."/>
            <person name="Deng Y."/>
            <person name="Parks D.H."/>
            <person name="Jiang X."/>
            <person name="Yin X."/>
            <person name="Woodcroft B.J."/>
            <person name="Tyson G.W."/>
            <person name="Hugenholtz P."/>
            <person name="Polz M.F."/>
            <person name="Zhang T."/>
        </authorList>
    </citation>
    <scope>NUCLEOTIDE SEQUENCE</scope>
    <source>
        <strain evidence="1">HKST-UBA11</strain>
    </source>
</reference>
<dbReference type="AlphaFoldDB" id="A0A955L7K6"/>
<gene>
    <name evidence="1" type="ORF">KC717_02545</name>
</gene>
<dbReference type="Proteomes" id="UP000754563">
    <property type="component" value="Unassembled WGS sequence"/>
</dbReference>
<comment type="caution">
    <text evidence="1">The sequence shown here is derived from an EMBL/GenBank/DDBJ whole genome shotgun (WGS) entry which is preliminary data.</text>
</comment>
<organism evidence="1 2">
    <name type="scientific">Candidatus Dojkabacteria bacterium</name>
    <dbReference type="NCBI Taxonomy" id="2099670"/>
    <lineage>
        <taxon>Bacteria</taxon>
        <taxon>Candidatus Dojkabacteria</taxon>
    </lineage>
</organism>
<name>A0A955L7K6_9BACT</name>
<proteinExistence type="predicted"/>
<accession>A0A955L7K6</accession>
<dbReference type="EMBL" id="JAGQLH010000023">
    <property type="protein sequence ID" value="MCA9385502.1"/>
    <property type="molecule type" value="Genomic_DNA"/>
</dbReference>
<sequence>MSNTAMKVDTFSKLSDICWDLWFIVGAIETKLKDQEITKKDSSLGCLFNYQENLDQIQSEITNLQISNNS</sequence>
<reference evidence="1" key="1">
    <citation type="submission" date="2020-04" db="EMBL/GenBank/DDBJ databases">
        <authorList>
            <person name="Zhang T."/>
        </authorList>
    </citation>
    <scope>NUCLEOTIDE SEQUENCE</scope>
    <source>
        <strain evidence="1">HKST-UBA11</strain>
    </source>
</reference>